<dbReference type="RefSeq" id="WP_095122351.1">
    <property type="nucleotide sequence ID" value="NZ_LT906454.1"/>
</dbReference>
<dbReference type="Gene3D" id="3.20.20.70">
    <property type="entry name" value="Aldolase class I"/>
    <property type="match status" value="1"/>
</dbReference>
<dbReference type="OrthoDB" id="5809921at2"/>
<dbReference type="AlphaFoldDB" id="A0A239WZ04"/>
<reference evidence="3 4" key="1">
    <citation type="submission" date="2017-06" db="EMBL/GenBank/DDBJ databases">
        <authorList>
            <consortium name="Pathogen Informatics"/>
        </authorList>
    </citation>
    <scope>NUCLEOTIDE SEQUENCE [LARGE SCALE GENOMIC DNA]</scope>
    <source>
        <strain evidence="3 4">NCTC11291</strain>
    </source>
</reference>
<dbReference type="KEGG" id="saco:SAME_00937"/>
<dbReference type="InterPro" id="IPR013785">
    <property type="entry name" value="Aldolase_TIM"/>
</dbReference>
<name>A0A239WZ04_STRAI</name>
<proteinExistence type="predicted"/>
<accession>A0A239WZ04</accession>
<dbReference type="EMBL" id="LT906454">
    <property type="protein sequence ID" value="SNV39193.1"/>
    <property type="molecule type" value="Genomic_DNA"/>
</dbReference>
<dbReference type="Gene3D" id="2.40.100.10">
    <property type="entry name" value="Cyclophilin-like"/>
    <property type="match status" value="1"/>
</dbReference>
<feature type="domain" description="6-phospho-N-acetylmuramidase N-terminal" evidence="2">
    <location>
        <begin position="4"/>
        <end position="238"/>
    </location>
</feature>
<dbReference type="PANTHER" id="PTHR38435:SF1">
    <property type="entry name" value="DUF871 DOMAIN-CONTAINING PROTEIN"/>
    <property type="match status" value="1"/>
</dbReference>
<evidence type="ECO:0000313" key="4">
    <source>
        <dbReference type="Proteomes" id="UP000215144"/>
    </source>
</evidence>
<sequence length="364" mass="41307">MSELGVSIYPSKSSFDEMSEYLKLAQSYGYTRVFTSMLEVVENAGETVESFKKIIAFGNQLGMKTSLDVNPKLFKSLDISYNDLSSFVDMGIWSLRLDEGFTGYEEATMSHNPYNLKIELNISRGQHYIDLVNDFGANKRNLIGSHNFYPQSYTGLNLDYFIKTAKQYQSYNLLTAAFVDTDSGKVGPWPVSNLMVSTEVQRQMSIFSQIQLLKLTGVIDDIFISSSLVSEEDLKIVAQAFHQSLPQIPVEVNRDISSIESKILFEEIHQYRGDYSDYMIRSSQPRVKYKLEKIEKGDISDIKCGDVTIGNNFAGQYKGELQVALKDRPNDGSQNIVAKINTDSQILLDFMLPWYNFLLTRVVK</sequence>
<dbReference type="InterPro" id="IPR017853">
    <property type="entry name" value="GH"/>
</dbReference>
<dbReference type="SUPFAM" id="SSF50891">
    <property type="entry name" value="Cyclophilin-like"/>
    <property type="match status" value="1"/>
</dbReference>
<evidence type="ECO:0000259" key="1">
    <source>
        <dbReference type="Pfam" id="PF05913"/>
    </source>
</evidence>
<dbReference type="InterPro" id="IPR029000">
    <property type="entry name" value="Cyclophilin-like_dom_sf"/>
</dbReference>
<protein>
    <submittedName>
        <fullName evidence="3">Outer membrane protein</fullName>
    </submittedName>
</protein>
<dbReference type="InterPro" id="IPR043797">
    <property type="entry name" value="MupG_N"/>
</dbReference>
<evidence type="ECO:0000313" key="3">
    <source>
        <dbReference type="EMBL" id="SNV39193.1"/>
    </source>
</evidence>
<evidence type="ECO:0000259" key="2">
    <source>
        <dbReference type="Pfam" id="PF19200"/>
    </source>
</evidence>
<dbReference type="Proteomes" id="UP000215144">
    <property type="component" value="Chromosome 1"/>
</dbReference>
<dbReference type="PANTHER" id="PTHR38435">
    <property type="match status" value="1"/>
</dbReference>
<dbReference type="Pfam" id="PF05913">
    <property type="entry name" value="MupG_C"/>
    <property type="match status" value="1"/>
</dbReference>
<feature type="domain" description="6-phospho-N-acetylmuramidase C-terminal" evidence="1">
    <location>
        <begin position="247"/>
        <end position="359"/>
    </location>
</feature>
<dbReference type="SUPFAM" id="SSF51445">
    <property type="entry name" value="(Trans)glycosidases"/>
    <property type="match status" value="1"/>
</dbReference>
<gene>
    <name evidence="3" type="ORF">SAMEA4504048_00937</name>
</gene>
<organism evidence="3 4">
    <name type="scientific">Streptococcus acidominimus</name>
    <dbReference type="NCBI Taxonomy" id="1326"/>
    <lineage>
        <taxon>Bacteria</taxon>
        <taxon>Bacillati</taxon>
        <taxon>Bacillota</taxon>
        <taxon>Bacilli</taxon>
        <taxon>Lactobacillales</taxon>
        <taxon>Streptococcaceae</taxon>
        <taxon>Streptococcus</taxon>
    </lineage>
</organism>
<dbReference type="InterPro" id="IPR043894">
    <property type="entry name" value="MupG_C"/>
</dbReference>
<dbReference type="InterPro" id="IPR008589">
    <property type="entry name" value="MupG"/>
</dbReference>
<dbReference type="Pfam" id="PF19200">
    <property type="entry name" value="MupG_N"/>
    <property type="match status" value="1"/>
</dbReference>